<evidence type="ECO:0000313" key="3">
    <source>
        <dbReference type="Proteomes" id="UP001185092"/>
    </source>
</evidence>
<accession>A0AAE3XJG3</accession>
<keyword evidence="1" id="KW-0472">Membrane</keyword>
<organism evidence="2 3">
    <name type="scientific">Aureibacter tunicatorum</name>
    <dbReference type="NCBI Taxonomy" id="866807"/>
    <lineage>
        <taxon>Bacteria</taxon>
        <taxon>Pseudomonadati</taxon>
        <taxon>Bacteroidota</taxon>
        <taxon>Cytophagia</taxon>
        <taxon>Cytophagales</taxon>
        <taxon>Persicobacteraceae</taxon>
        <taxon>Aureibacter</taxon>
    </lineage>
</organism>
<dbReference type="Proteomes" id="UP001185092">
    <property type="component" value="Unassembled WGS sequence"/>
</dbReference>
<dbReference type="GO" id="GO:0016020">
    <property type="term" value="C:membrane"/>
    <property type="evidence" value="ECO:0007669"/>
    <property type="project" value="InterPro"/>
</dbReference>
<evidence type="ECO:0000256" key="1">
    <source>
        <dbReference type="SAM" id="Phobius"/>
    </source>
</evidence>
<keyword evidence="1" id="KW-1133">Transmembrane helix</keyword>
<feature type="transmembrane region" description="Helical" evidence="1">
    <location>
        <begin position="21"/>
        <end position="38"/>
    </location>
</feature>
<keyword evidence="1" id="KW-0812">Transmembrane</keyword>
<dbReference type="AlphaFoldDB" id="A0AAE3XJG3"/>
<dbReference type="RefSeq" id="WP_309936511.1">
    <property type="nucleotide sequence ID" value="NZ_AP025305.1"/>
</dbReference>
<proteinExistence type="predicted"/>
<protein>
    <submittedName>
        <fullName evidence="2">ABC-type anion transport system duplicated permease subunit</fullName>
    </submittedName>
</protein>
<name>A0AAE3XJG3_9BACT</name>
<dbReference type="SUPFAM" id="SSF81452">
    <property type="entry name" value="Cytochrome c oxidase subunit III-like"/>
    <property type="match status" value="1"/>
</dbReference>
<evidence type="ECO:0000313" key="2">
    <source>
        <dbReference type="EMBL" id="MDR6237075.1"/>
    </source>
</evidence>
<dbReference type="InterPro" id="IPR035973">
    <property type="entry name" value="Cyt_c_oxidase_su3-like_sf"/>
</dbReference>
<comment type="caution">
    <text evidence="2">The sequence shown here is derived from an EMBL/GenBank/DDBJ whole genome shotgun (WGS) entry which is preliminary data.</text>
</comment>
<keyword evidence="3" id="KW-1185">Reference proteome</keyword>
<dbReference type="Gene3D" id="1.10.287.70">
    <property type="match status" value="1"/>
</dbReference>
<feature type="transmembrane region" description="Helical" evidence="1">
    <location>
        <begin position="44"/>
        <end position="61"/>
    </location>
</feature>
<sequence>MSENEKKQKHKAYPPYLPAPTWYPLVVAFGITFIFWGIVTLYVLSLIGLALLAYGVYGWIWDMRIEIKEISEKEAENE</sequence>
<reference evidence="2" key="1">
    <citation type="submission" date="2023-07" db="EMBL/GenBank/DDBJ databases">
        <title>Genomic Encyclopedia of Type Strains, Phase IV (KMG-IV): sequencing the most valuable type-strain genomes for metagenomic binning, comparative biology and taxonomic classification.</title>
        <authorList>
            <person name="Goeker M."/>
        </authorList>
    </citation>
    <scope>NUCLEOTIDE SEQUENCE</scope>
    <source>
        <strain evidence="2">DSM 26174</strain>
    </source>
</reference>
<dbReference type="EMBL" id="JAVDQD010000001">
    <property type="protein sequence ID" value="MDR6237075.1"/>
    <property type="molecule type" value="Genomic_DNA"/>
</dbReference>
<gene>
    <name evidence="2" type="ORF">HNQ88_000051</name>
</gene>
<dbReference type="GO" id="GO:0009055">
    <property type="term" value="F:electron transfer activity"/>
    <property type="evidence" value="ECO:0007669"/>
    <property type="project" value="InterPro"/>
</dbReference>